<keyword evidence="4 6" id="KW-0132">Cell division</keyword>
<dbReference type="SMART" id="SM00864">
    <property type="entry name" value="Tubulin"/>
    <property type="match status" value="1"/>
</dbReference>
<comment type="similarity">
    <text evidence="1 4">Belongs to the FtsZ family.</text>
</comment>
<evidence type="ECO:0000259" key="5">
    <source>
        <dbReference type="SMART" id="SM00864"/>
    </source>
</evidence>
<sequence length="328" mass="35051">MNDAFVAVIGVGGCGCNNVRLIAQAGFASQASLFALNTDIVSHQQDGIEYIQIGEQTTRGLGAGALPQVGEAAALESSKQLEALVSGYDFIVLTAGLGGGTGSGALPVIAKLIEQANILTCCIVTLPFEFEGKKRMQQAQAALQKITGLCNAIQVIQNNLLRSIFGGKTTLLECFKQSNQANLTCLSGVVDILTKVSLINLDMNDVKAVLTEPSFVHINQLSINHQAIDSISHTQLINPLALHAYIRRSHAALVQINAGSNFNLLDLQTIGDMIQQHIAENALLIIGLHQTDEAKEDIEVFFILSGALENEPKFDLNVSTLVNDAFCR</sequence>
<dbReference type="GO" id="GO:0005737">
    <property type="term" value="C:cytoplasm"/>
    <property type="evidence" value="ECO:0007669"/>
    <property type="project" value="UniProtKB-SubCell"/>
</dbReference>
<dbReference type="STRING" id="1328313.DS2_09207"/>
<dbReference type="GO" id="GO:0032153">
    <property type="term" value="C:cell division site"/>
    <property type="evidence" value="ECO:0007669"/>
    <property type="project" value="UniProtKB-UniRule"/>
</dbReference>
<keyword evidence="4" id="KW-0717">Septation</keyword>
<dbReference type="InterPro" id="IPR045061">
    <property type="entry name" value="FtsZ/CetZ"/>
</dbReference>
<dbReference type="OrthoDB" id="9813375at2"/>
<dbReference type="RefSeq" id="WP_035014457.1">
    <property type="nucleotide sequence ID" value="NZ_ARZY01000015.1"/>
</dbReference>
<evidence type="ECO:0000256" key="1">
    <source>
        <dbReference type="ARBA" id="ARBA00009690"/>
    </source>
</evidence>
<dbReference type="InterPro" id="IPR008280">
    <property type="entry name" value="Tub_FtsZ_C"/>
</dbReference>
<name>W7QME9_9ALTE</name>
<dbReference type="GO" id="GO:0003924">
    <property type="term" value="F:GTPase activity"/>
    <property type="evidence" value="ECO:0007669"/>
    <property type="project" value="UniProtKB-UniRule"/>
</dbReference>
<feature type="binding site" evidence="4">
    <location>
        <begin position="100"/>
        <end position="102"/>
    </location>
    <ligand>
        <name>GTP</name>
        <dbReference type="ChEBI" id="CHEBI:37565"/>
    </ligand>
</feature>
<comment type="subcellular location">
    <subcellularLocation>
        <location evidence="4">Cytoplasm</location>
    </subcellularLocation>
    <text evidence="4">Assembles at midcell at the inner surface of the cytoplasmic membrane.</text>
</comment>
<accession>W7QME9</accession>
<dbReference type="PRINTS" id="PR00423">
    <property type="entry name" value="CELLDVISFTSZ"/>
</dbReference>
<feature type="binding site" evidence="4">
    <location>
        <position position="135"/>
    </location>
    <ligand>
        <name>GTP</name>
        <dbReference type="ChEBI" id="CHEBI:37565"/>
    </ligand>
</feature>
<comment type="caution">
    <text evidence="6">The sequence shown here is derived from an EMBL/GenBank/DDBJ whole genome shotgun (WGS) entry which is preliminary data.</text>
</comment>
<dbReference type="Pfam" id="PF00091">
    <property type="entry name" value="Tubulin"/>
    <property type="match status" value="1"/>
</dbReference>
<dbReference type="InterPro" id="IPR024757">
    <property type="entry name" value="FtsZ_C"/>
</dbReference>
<dbReference type="CDD" id="cd02201">
    <property type="entry name" value="FtsZ_type1"/>
    <property type="match status" value="1"/>
</dbReference>
<dbReference type="InterPro" id="IPR000158">
    <property type="entry name" value="Cell_div_FtsZ"/>
</dbReference>
<dbReference type="InterPro" id="IPR017975">
    <property type="entry name" value="Tubulin_CS"/>
</dbReference>
<dbReference type="GO" id="GO:0043093">
    <property type="term" value="P:FtsZ-dependent cytokinesis"/>
    <property type="evidence" value="ECO:0007669"/>
    <property type="project" value="UniProtKB-UniRule"/>
</dbReference>
<dbReference type="Proteomes" id="UP000019276">
    <property type="component" value="Unassembled WGS sequence"/>
</dbReference>
<evidence type="ECO:0000256" key="3">
    <source>
        <dbReference type="ARBA" id="ARBA00023134"/>
    </source>
</evidence>
<keyword evidence="4" id="KW-0131">Cell cycle</keyword>
<dbReference type="GO" id="GO:0051258">
    <property type="term" value="P:protein polymerization"/>
    <property type="evidence" value="ECO:0007669"/>
    <property type="project" value="UniProtKB-UniRule"/>
</dbReference>
<dbReference type="PANTHER" id="PTHR30314">
    <property type="entry name" value="CELL DIVISION PROTEIN FTSZ-RELATED"/>
    <property type="match status" value="1"/>
</dbReference>
<proteinExistence type="inferred from homology"/>
<dbReference type="PATRIC" id="fig|1328313.3.peg.1879"/>
<gene>
    <name evidence="4" type="primary">ftsZ</name>
    <name evidence="6" type="ORF">DS2_09207</name>
</gene>
<feature type="binding site" evidence="4">
    <location>
        <position position="131"/>
    </location>
    <ligand>
        <name>GTP</name>
        <dbReference type="ChEBI" id="CHEBI:37565"/>
    </ligand>
</feature>
<dbReference type="PANTHER" id="PTHR30314:SF3">
    <property type="entry name" value="MITOCHONDRIAL DIVISION PROTEIN FSZA"/>
    <property type="match status" value="1"/>
</dbReference>
<dbReference type="eggNOG" id="COG0206">
    <property type="taxonomic scope" value="Bacteria"/>
</dbReference>
<dbReference type="GO" id="GO:0005874">
    <property type="term" value="C:microtubule"/>
    <property type="evidence" value="ECO:0007669"/>
    <property type="project" value="InterPro"/>
</dbReference>
<dbReference type="EMBL" id="ARZY01000015">
    <property type="protein sequence ID" value="EWH10112.1"/>
    <property type="molecule type" value="Genomic_DNA"/>
</dbReference>
<dbReference type="SUPFAM" id="SSF55307">
    <property type="entry name" value="Tubulin C-terminal domain-like"/>
    <property type="match status" value="1"/>
</dbReference>
<evidence type="ECO:0000313" key="7">
    <source>
        <dbReference type="Proteomes" id="UP000019276"/>
    </source>
</evidence>
<keyword evidence="3 4" id="KW-0342">GTP-binding</keyword>
<dbReference type="InterPro" id="IPR003008">
    <property type="entry name" value="Tubulin_FtsZ_GTPase"/>
</dbReference>
<dbReference type="AlphaFoldDB" id="W7QME9"/>
<keyword evidence="7" id="KW-1185">Reference proteome</keyword>
<dbReference type="Pfam" id="PF12327">
    <property type="entry name" value="FtsZ_C"/>
    <property type="match status" value="1"/>
</dbReference>
<feature type="domain" description="Tubulin/FtsZ GTPase" evidence="5">
    <location>
        <begin position="5"/>
        <end position="197"/>
    </location>
</feature>
<organism evidence="6 7">
    <name type="scientific">Catenovulum agarivorans DS-2</name>
    <dbReference type="NCBI Taxonomy" id="1328313"/>
    <lineage>
        <taxon>Bacteria</taxon>
        <taxon>Pseudomonadati</taxon>
        <taxon>Pseudomonadota</taxon>
        <taxon>Gammaproteobacteria</taxon>
        <taxon>Alteromonadales</taxon>
        <taxon>Alteromonadaceae</taxon>
        <taxon>Catenovulum</taxon>
    </lineage>
</organism>
<feature type="binding site" evidence="4">
    <location>
        <position position="179"/>
    </location>
    <ligand>
        <name>GTP</name>
        <dbReference type="ChEBI" id="CHEBI:37565"/>
    </ligand>
</feature>
<protein>
    <recommendedName>
        <fullName evidence="4">Cell division protein FtsZ</fullName>
    </recommendedName>
</protein>
<comment type="function">
    <text evidence="4">Essential cell division protein that forms a contractile ring structure (Z ring) at the future cell division site. The regulation of the ring assembly controls the timing and the location of cell division. One of the functions of the FtsZ ring is to recruit other cell division proteins to the septum to produce a new cell wall between the dividing cells. Binds GTP and shows GTPase activity.</text>
</comment>
<evidence type="ECO:0000313" key="6">
    <source>
        <dbReference type="EMBL" id="EWH10112.1"/>
    </source>
</evidence>
<evidence type="ECO:0000256" key="4">
    <source>
        <dbReference type="HAMAP-Rule" id="MF_00909"/>
    </source>
</evidence>
<dbReference type="GO" id="GO:0007017">
    <property type="term" value="P:microtubule-based process"/>
    <property type="evidence" value="ECO:0007669"/>
    <property type="project" value="InterPro"/>
</dbReference>
<dbReference type="Gene3D" id="3.40.50.1440">
    <property type="entry name" value="Tubulin/FtsZ, GTPase domain"/>
    <property type="match status" value="1"/>
</dbReference>
<keyword evidence="2 4" id="KW-0547">Nucleotide-binding</keyword>
<dbReference type="GO" id="GO:0005525">
    <property type="term" value="F:GTP binding"/>
    <property type="evidence" value="ECO:0007669"/>
    <property type="project" value="UniProtKB-UniRule"/>
</dbReference>
<dbReference type="PROSITE" id="PS00227">
    <property type="entry name" value="TUBULIN"/>
    <property type="match status" value="1"/>
</dbReference>
<dbReference type="SUPFAM" id="SSF52490">
    <property type="entry name" value="Tubulin nucleotide-binding domain-like"/>
    <property type="match status" value="1"/>
</dbReference>
<dbReference type="InterPro" id="IPR036525">
    <property type="entry name" value="Tubulin/FtsZ_GTPase_sf"/>
</dbReference>
<keyword evidence="4" id="KW-0963">Cytoplasm</keyword>
<comment type="subunit">
    <text evidence="4">Homodimer. Polymerizes to form a dynamic ring structure in a strictly GTP-dependent manner. Interacts directly with several other division proteins.</text>
</comment>
<evidence type="ECO:0000256" key="2">
    <source>
        <dbReference type="ARBA" id="ARBA00022741"/>
    </source>
</evidence>
<dbReference type="HAMAP" id="MF_00909">
    <property type="entry name" value="FtsZ"/>
    <property type="match status" value="1"/>
</dbReference>
<dbReference type="GO" id="GO:0000917">
    <property type="term" value="P:division septum assembly"/>
    <property type="evidence" value="ECO:0007669"/>
    <property type="project" value="UniProtKB-KW"/>
</dbReference>
<comment type="caution">
    <text evidence="4">Lacks conserved residue(s) required for the propagation of feature annotation.</text>
</comment>
<reference evidence="6 7" key="1">
    <citation type="journal article" date="2014" name="Genome Announc.">
        <title>Draft Genome Sequence of the Agar-Degrading Bacterium Catenovulum sp. Strain DS-2, Isolated from Intestines of Haliotis diversicolor.</title>
        <authorList>
            <person name="Shan D."/>
            <person name="Li X."/>
            <person name="Gu Z."/>
            <person name="Wei G."/>
            <person name="Gao Z."/>
            <person name="Shao Z."/>
        </authorList>
    </citation>
    <scope>NUCLEOTIDE SEQUENCE [LARGE SCALE GENOMIC DNA]</scope>
    <source>
        <strain evidence="6 7">DS-2</strain>
    </source>
</reference>